<accession>A0ABX6DIY7</accession>
<feature type="region of interest" description="Disordered" evidence="1">
    <location>
        <begin position="86"/>
        <end position="151"/>
    </location>
</feature>
<proteinExistence type="predicted"/>
<reference evidence="2 3" key="1">
    <citation type="submission" date="2019-10" db="EMBL/GenBank/DDBJ databases">
        <title>Complete genome sequencing of drug resistant plasmids in Kluyvera intermedia.</title>
        <authorList>
            <person name="Ke C."/>
            <person name="Jian S."/>
        </authorList>
    </citation>
    <scope>NUCLEOTIDE SEQUENCE [LARGE SCALE GENOMIC DNA]</scope>
    <source>
        <strain evidence="2 3">N2-1</strain>
    </source>
</reference>
<dbReference type="InterPro" id="IPR019684">
    <property type="entry name" value="HofP"/>
</dbReference>
<evidence type="ECO:0000313" key="3">
    <source>
        <dbReference type="Proteomes" id="UP000344450"/>
    </source>
</evidence>
<dbReference type="Proteomes" id="UP000344450">
    <property type="component" value="Chromosome"/>
</dbReference>
<evidence type="ECO:0000313" key="2">
    <source>
        <dbReference type="EMBL" id="QGH28486.1"/>
    </source>
</evidence>
<protein>
    <submittedName>
        <fullName evidence="2">DUF2531 family protein</fullName>
    </submittedName>
</protein>
<dbReference type="RefSeq" id="WP_153742017.1">
    <property type="nucleotide sequence ID" value="NZ_JBNNLP010000007.1"/>
</dbReference>
<sequence length="151" mass="16395">MMNINSAMLFVFITPLLCGMRDPFAPVADLCQTAQLPLWHYRGVAQSADRLIAMVQSPQGKWQRIEPGQTIHSDWQVSGITPESLSFETGQGCEPDRWQWKREGTNHDKKDKPADADADAAGMAAVKPGEKHHAGGGRRAGSAGATKSGRP</sequence>
<keyword evidence="3" id="KW-1185">Reference proteome</keyword>
<name>A0ABX6DIY7_KLUIN</name>
<dbReference type="EMBL" id="CP045845">
    <property type="protein sequence ID" value="QGH28486.1"/>
    <property type="molecule type" value="Genomic_DNA"/>
</dbReference>
<feature type="compositionally biased region" description="Low complexity" evidence="1">
    <location>
        <begin position="140"/>
        <end position="151"/>
    </location>
</feature>
<feature type="compositionally biased region" description="Basic and acidic residues" evidence="1">
    <location>
        <begin position="94"/>
        <end position="115"/>
    </location>
</feature>
<gene>
    <name evidence="2" type="ORF">GHC21_01850</name>
</gene>
<dbReference type="Pfam" id="PF10748">
    <property type="entry name" value="HofP"/>
    <property type="match status" value="1"/>
</dbReference>
<evidence type="ECO:0000256" key="1">
    <source>
        <dbReference type="SAM" id="MobiDB-lite"/>
    </source>
</evidence>
<organism evidence="2 3">
    <name type="scientific">Kluyvera intermedia</name>
    <name type="common">Enterobacter intermedius</name>
    <dbReference type="NCBI Taxonomy" id="61648"/>
    <lineage>
        <taxon>Bacteria</taxon>
        <taxon>Pseudomonadati</taxon>
        <taxon>Pseudomonadota</taxon>
        <taxon>Gammaproteobacteria</taxon>
        <taxon>Enterobacterales</taxon>
        <taxon>Enterobacteriaceae</taxon>
        <taxon>Kluyvera</taxon>
    </lineage>
</organism>